<dbReference type="Pfam" id="PF11720">
    <property type="entry name" value="Inhibitor_I78"/>
    <property type="match status" value="1"/>
</dbReference>
<protein>
    <submittedName>
        <fullName evidence="2">Lipoprotein</fullName>
    </submittedName>
</protein>
<dbReference type="PROSITE" id="PS51257">
    <property type="entry name" value="PROKAR_LIPOPROTEIN"/>
    <property type="match status" value="1"/>
</dbReference>
<dbReference type="AlphaFoldDB" id="A0AAI9IEI4"/>
<evidence type="ECO:0000313" key="2">
    <source>
        <dbReference type="EMBL" id="EOA04579.1"/>
    </source>
</evidence>
<dbReference type="RefSeq" id="WP_006463528.1">
    <property type="nucleotide sequence ID" value="NZ_AEEC02000014.1"/>
</dbReference>
<keyword evidence="1" id="KW-0732">Signal</keyword>
<reference evidence="2 3" key="1">
    <citation type="journal article" date="2013" name="Front. Microbiol.">
        <title>The genome of the endophytic bacterium H. frisingense GSF30(T) identifies diverse strategies in the Herbaspirillum genus to interact with plants.</title>
        <authorList>
            <person name="Straub D."/>
            <person name="Rothballer M."/>
            <person name="Hartmann A."/>
            <person name="Ludewig U."/>
        </authorList>
    </citation>
    <scope>NUCLEOTIDE SEQUENCE [LARGE SCALE GENOMIC DNA]</scope>
    <source>
        <strain evidence="2 3">GSF30</strain>
    </source>
</reference>
<comment type="caution">
    <text evidence="2">The sequence shown here is derived from an EMBL/GenBank/DDBJ whole genome shotgun (WGS) entry which is preliminary data.</text>
</comment>
<accession>A0AAI9IEI4</accession>
<dbReference type="EMBL" id="AEEC02000014">
    <property type="protein sequence ID" value="EOA04579.1"/>
    <property type="molecule type" value="Genomic_DNA"/>
</dbReference>
<sequence length="104" mass="10790">MPRSSAAVTTVFASLTLGAVLAACSASRESADAAAGPGQCDASRADHLIGENLSGYLERQAQAESGAAEVRVLKPDDVVTMEFNPRRLNLYIDPGKVIIKVACG</sequence>
<organism evidence="2 3">
    <name type="scientific">Herbaspirillum frisingense GSF30</name>
    <dbReference type="NCBI Taxonomy" id="864073"/>
    <lineage>
        <taxon>Bacteria</taxon>
        <taxon>Pseudomonadati</taxon>
        <taxon>Pseudomonadota</taxon>
        <taxon>Betaproteobacteria</taxon>
        <taxon>Burkholderiales</taxon>
        <taxon>Oxalobacteraceae</taxon>
        <taxon>Herbaspirillum</taxon>
    </lineage>
</organism>
<dbReference type="InterPro" id="IPR021719">
    <property type="entry name" value="Prot_inh_I78"/>
</dbReference>
<dbReference type="PANTHER" id="PTHR39600">
    <property type="entry name" value="PEPTIDASE INHIBITOR I78 FAMILY PROTEIN"/>
    <property type="match status" value="1"/>
</dbReference>
<dbReference type="Proteomes" id="UP000006772">
    <property type="component" value="Unassembled WGS sequence"/>
</dbReference>
<dbReference type="PANTHER" id="PTHR39600:SF1">
    <property type="entry name" value="PEPTIDASE INHIBITOR I78 FAMILY PROTEIN"/>
    <property type="match status" value="1"/>
</dbReference>
<dbReference type="Gene3D" id="3.30.10.10">
    <property type="entry name" value="Trypsin Inhibitor V, subunit A"/>
    <property type="match status" value="1"/>
</dbReference>
<evidence type="ECO:0000256" key="1">
    <source>
        <dbReference type="SAM" id="SignalP"/>
    </source>
</evidence>
<keyword evidence="2" id="KW-0449">Lipoprotein</keyword>
<feature type="signal peptide" evidence="1">
    <location>
        <begin position="1"/>
        <end position="22"/>
    </location>
</feature>
<gene>
    <name evidence="2" type="ORF">HFRIS_011598</name>
</gene>
<proteinExistence type="predicted"/>
<feature type="chain" id="PRO_5042556445" evidence="1">
    <location>
        <begin position="23"/>
        <end position="104"/>
    </location>
</feature>
<name>A0AAI9IEI4_9BURK</name>
<evidence type="ECO:0000313" key="3">
    <source>
        <dbReference type="Proteomes" id="UP000006772"/>
    </source>
</evidence>